<keyword evidence="1" id="KW-0808">Transferase</keyword>
<dbReference type="InterPro" id="IPR011611">
    <property type="entry name" value="PfkB_dom"/>
</dbReference>
<dbReference type="PANTHER" id="PTHR10584">
    <property type="entry name" value="SUGAR KINASE"/>
    <property type="match status" value="1"/>
</dbReference>
<keyword evidence="5" id="KW-1185">Reference proteome</keyword>
<evidence type="ECO:0000313" key="4">
    <source>
        <dbReference type="EMBL" id="APR03709.1"/>
    </source>
</evidence>
<protein>
    <submittedName>
        <fullName evidence="4">Ribokinase family protein</fullName>
    </submittedName>
</protein>
<keyword evidence="2 4" id="KW-0418">Kinase</keyword>
<accession>A0A1L6F9W1</accession>
<dbReference type="InterPro" id="IPR029056">
    <property type="entry name" value="Ribokinase-like"/>
</dbReference>
<dbReference type="EMBL" id="CP018839">
    <property type="protein sequence ID" value="APR03709.1"/>
    <property type="molecule type" value="Genomic_DNA"/>
</dbReference>
<dbReference type="STRING" id="96773.Tchl_0845"/>
<dbReference type="InterPro" id="IPR002173">
    <property type="entry name" value="Carboh/pur_kinase_PfkB_CS"/>
</dbReference>
<dbReference type="Pfam" id="PF00294">
    <property type="entry name" value="PfkB"/>
    <property type="match status" value="1"/>
</dbReference>
<dbReference type="SUPFAM" id="SSF53613">
    <property type="entry name" value="Ribokinase-like"/>
    <property type="match status" value="1"/>
</dbReference>
<dbReference type="Proteomes" id="UP000185739">
    <property type="component" value="Chromosome"/>
</dbReference>
<name>A0A1L6F9W1_9RHOO</name>
<dbReference type="AlphaFoldDB" id="A0A1L6F9W1"/>
<dbReference type="OrthoDB" id="9779730at2"/>
<dbReference type="PROSITE" id="PS00583">
    <property type="entry name" value="PFKB_KINASES_1"/>
    <property type="match status" value="1"/>
</dbReference>
<dbReference type="GO" id="GO:0016301">
    <property type="term" value="F:kinase activity"/>
    <property type="evidence" value="ECO:0007669"/>
    <property type="project" value="UniProtKB-KW"/>
</dbReference>
<dbReference type="KEGG" id="tcl:Tchl_0845"/>
<evidence type="ECO:0000256" key="1">
    <source>
        <dbReference type="ARBA" id="ARBA00022679"/>
    </source>
</evidence>
<evidence type="ECO:0000313" key="5">
    <source>
        <dbReference type="Proteomes" id="UP000185739"/>
    </source>
</evidence>
<dbReference type="Gene3D" id="3.40.1190.20">
    <property type="match status" value="1"/>
</dbReference>
<dbReference type="CDD" id="cd01942">
    <property type="entry name" value="ribokinase_group_A"/>
    <property type="match status" value="1"/>
</dbReference>
<reference evidence="4 5" key="1">
    <citation type="submission" date="2016-12" db="EMBL/GenBank/DDBJ databases">
        <title>Complete genome sequence of Thauera chlorobenzoica, a Betaproteobacterium degrading haloaromatics anaerobically to CO2 and halides.</title>
        <authorList>
            <person name="Goris T."/>
            <person name="Mergelsberg M."/>
            <person name="Boll M."/>
        </authorList>
    </citation>
    <scope>NUCLEOTIDE SEQUENCE [LARGE SCALE GENOMIC DNA]</scope>
    <source>
        <strain evidence="4 5">3CB1</strain>
    </source>
</reference>
<gene>
    <name evidence="4" type="ORF">Tchl_0845</name>
</gene>
<feature type="domain" description="Carbohydrate kinase PfkB" evidence="3">
    <location>
        <begin position="32"/>
        <end position="293"/>
    </location>
</feature>
<dbReference type="RefSeq" id="WP_075147290.1">
    <property type="nucleotide sequence ID" value="NZ_CP018839.1"/>
</dbReference>
<sequence length="311" mass="33508">MPILVCGSVAYDSIMVFQDRFKNHILPEQIHILNVSFLVPDLRREFGGCAGNIAYGLKLLGADPLVVATVGEDAGPYRARFEALGLRQDYVREVPGTFTAQAFITTDLDDNQITAFHPGAMFHSHLNDVREARGAELGIVSPDGADGMLRHAAGFAEAGVPFVFDPGQALPILGSEALLNCLQQARYCTVNDYEARLMCDKTGRSEAELAREVEALVVTLGAEGARIHCRGELFTVPAVTADALVDPTGCGDAYRAGLLYGLAAGWDVRKCARLAAVMGAIKIAHRGGQNYRPARAEIAARFEQAFGEQAW</sequence>
<organism evidence="4 5">
    <name type="scientific">Thauera chlorobenzoica</name>
    <dbReference type="NCBI Taxonomy" id="96773"/>
    <lineage>
        <taxon>Bacteria</taxon>
        <taxon>Pseudomonadati</taxon>
        <taxon>Pseudomonadota</taxon>
        <taxon>Betaproteobacteria</taxon>
        <taxon>Rhodocyclales</taxon>
        <taxon>Zoogloeaceae</taxon>
        <taxon>Thauera</taxon>
    </lineage>
</organism>
<dbReference type="PANTHER" id="PTHR10584:SF166">
    <property type="entry name" value="RIBOKINASE"/>
    <property type="match status" value="1"/>
</dbReference>
<evidence type="ECO:0000259" key="3">
    <source>
        <dbReference type="Pfam" id="PF00294"/>
    </source>
</evidence>
<evidence type="ECO:0000256" key="2">
    <source>
        <dbReference type="ARBA" id="ARBA00022777"/>
    </source>
</evidence>
<proteinExistence type="predicted"/>